<proteinExistence type="inferred from homology"/>
<comment type="subcellular location">
    <subcellularLocation>
        <location evidence="1">Cell membrane</location>
        <topology evidence="1">Multi-pass membrane protein</topology>
    </subcellularLocation>
</comment>
<evidence type="ECO:0000256" key="7">
    <source>
        <dbReference type="SAM" id="MobiDB-lite"/>
    </source>
</evidence>
<keyword evidence="5 8" id="KW-1133">Transmembrane helix</keyword>
<dbReference type="Proteomes" id="UP000463857">
    <property type="component" value="Chromosome"/>
</dbReference>
<evidence type="ECO:0000256" key="1">
    <source>
        <dbReference type="ARBA" id="ARBA00004651"/>
    </source>
</evidence>
<keyword evidence="6 8" id="KW-0472">Membrane</keyword>
<dbReference type="InParanoid" id="A0A7L4YND4"/>
<dbReference type="AlphaFoldDB" id="A0A7L4YND4"/>
<evidence type="ECO:0000256" key="6">
    <source>
        <dbReference type="ARBA" id="ARBA00023136"/>
    </source>
</evidence>
<dbReference type="PANTHER" id="PTHR34583:SF2">
    <property type="entry name" value="ANTIPORTER SUBUNIT MNHC2-RELATED"/>
    <property type="match status" value="1"/>
</dbReference>
<sequence length="184" mass="19593">MTTYARWITVAEDSAPNITLIIVAAVLAASGTYLLLDRQLVRILLGVVLASNGVGLLFMVASGRAGGSPLVGERPPEEMSDPLPQAMVLTAIVIALATVSYVLALAYRQWQLTGRDDAPDDVEDAIIQRRAERDETSSTYDADTASTTEAEEDPDEVSDEDLVDVQPVSAEGVHRNDDAPGGKP</sequence>
<dbReference type="Gene3D" id="1.10.287.3510">
    <property type="match status" value="1"/>
</dbReference>
<comment type="similarity">
    <text evidence="2">Belongs to the CPA3 antiporters (TC 2.A.63) subunit C family.</text>
</comment>
<evidence type="ECO:0000313" key="9">
    <source>
        <dbReference type="EMBL" id="QHC00801.1"/>
    </source>
</evidence>
<dbReference type="InterPro" id="IPR039428">
    <property type="entry name" value="NUOK/Mnh_C1-like"/>
</dbReference>
<organism evidence="9 10">
    <name type="scientific">Epidermidibacterium keratini</name>
    <dbReference type="NCBI Taxonomy" id="1891644"/>
    <lineage>
        <taxon>Bacteria</taxon>
        <taxon>Bacillati</taxon>
        <taxon>Actinomycetota</taxon>
        <taxon>Actinomycetes</taxon>
        <taxon>Sporichthyales</taxon>
        <taxon>Sporichthyaceae</taxon>
        <taxon>Epidermidibacterium</taxon>
    </lineage>
</organism>
<evidence type="ECO:0000256" key="4">
    <source>
        <dbReference type="ARBA" id="ARBA00022692"/>
    </source>
</evidence>
<dbReference type="KEGG" id="eke:EK0264_11235"/>
<dbReference type="PANTHER" id="PTHR34583">
    <property type="entry name" value="ANTIPORTER SUBUNIT MNHC2-RELATED"/>
    <property type="match status" value="1"/>
</dbReference>
<dbReference type="OrthoDB" id="9799219at2"/>
<accession>A0A7L4YND4</accession>
<dbReference type="NCBIfam" id="NF005929">
    <property type="entry name" value="PRK07946.1"/>
    <property type="match status" value="1"/>
</dbReference>
<keyword evidence="4 8" id="KW-0812">Transmembrane</keyword>
<dbReference type="GO" id="GO:0005886">
    <property type="term" value="C:plasma membrane"/>
    <property type="evidence" value="ECO:0007669"/>
    <property type="project" value="UniProtKB-SubCell"/>
</dbReference>
<protein>
    <submittedName>
        <fullName evidence="9">Na(+)/H(+) antiporter subunit C</fullName>
    </submittedName>
</protein>
<feature type="transmembrane region" description="Helical" evidence="8">
    <location>
        <begin position="43"/>
        <end position="66"/>
    </location>
</feature>
<dbReference type="InterPro" id="IPR050601">
    <property type="entry name" value="CPA3_antiporter_subunitC"/>
</dbReference>
<dbReference type="EMBL" id="CP047156">
    <property type="protein sequence ID" value="QHC00801.1"/>
    <property type="molecule type" value="Genomic_DNA"/>
</dbReference>
<feature type="compositionally biased region" description="Low complexity" evidence="7">
    <location>
        <begin position="137"/>
        <end position="148"/>
    </location>
</feature>
<feature type="compositionally biased region" description="Acidic residues" evidence="7">
    <location>
        <begin position="149"/>
        <end position="163"/>
    </location>
</feature>
<evidence type="ECO:0000256" key="8">
    <source>
        <dbReference type="SAM" id="Phobius"/>
    </source>
</evidence>
<keyword evidence="10" id="KW-1185">Reference proteome</keyword>
<name>A0A7L4YND4_9ACTN</name>
<gene>
    <name evidence="9" type="ORF">EK0264_11235</name>
</gene>
<evidence type="ECO:0000313" key="10">
    <source>
        <dbReference type="Proteomes" id="UP000463857"/>
    </source>
</evidence>
<dbReference type="Pfam" id="PF00420">
    <property type="entry name" value="Oxidored_q2"/>
    <property type="match status" value="1"/>
</dbReference>
<dbReference type="RefSeq" id="WP_159545644.1">
    <property type="nucleotide sequence ID" value="NZ_CP047156.1"/>
</dbReference>
<evidence type="ECO:0000256" key="2">
    <source>
        <dbReference type="ARBA" id="ARBA00010388"/>
    </source>
</evidence>
<keyword evidence="3" id="KW-1003">Cell membrane</keyword>
<feature type="transmembrane region" description="Helical" evidence="8">
    <location>
        <begin position="15"/>
        <end position="36"/>
    </location>
</feature>
<feature type="region of interest" description="Disordered" evidence="7">
    <location>
        <begin position="129"/>
        <end position="184"/>
    </location>
</feature>
<feature type="transmembrane region" description="Helical" evidence="8">
    <location>
        <begin position="86"/>
        <end position="107"/>
    </location>
</feature>
<reference evidence="9 10" key="1">
    <citation type="journal article" date="2018" name="Int. J. Syst. Evol. Microbiol.">
        <title>Epidermidibacterium keratini gen. nov., sp. nov., a member of the family Sporichthyaceae, isolated from keratin epidermis.</title>
        <authorList>
            <person name="Lee D.G."/>
            <person name="Trujillo M.E."/>
            <person name="Kang S."/>
            <person name="Nam J.J."/>
            <person name="Kim Y.J."/>
        </authorList>
    </citation>
    <scope>NUCLEOTIDE SEQUENCE [LARGE SCALE GENOMIC DNA]</scope>
    <source>
        <strain evidence="9 10">EPI-7</strain>
    </source>
</reference>
<evidence type="ECO:0000256" key="5">
    <source>
        <dbReference type="ARBA" id="ARBA00022989"/>
    </source>
</evidence>
<feature type="compositionally biased region" description="Basic and acidic residues" evidence="7">
    <location>
        <begin position="172"/>
        <end position="184"/>
    </location>
</feature>
<evidence type="ECO:0000256" key="3">
    <source>
        <dbReference type="ARBA" id="ARBA00022475"/>
    </source>
</evidence>